<comment type="caution">
    <text evidence="1">The sequence shown here is derived from an EMBL/GenBank/DDBJ whole genome shotgun (WGS) entry which is preliminary data.</text>
</comment>
<dbReference type="Proteomes" id="UP001144978">
    <property type="component" value="Unassembled WGS sequence"/>
</dbReference>
<sequence>MRLDFQILRLEQLVVRQPAVVGCEDYFAERGCERTGGEGEGSANEGEGEGARNAGQQEGADGHDEVQIVAPKAPSGTKRQILSSRAKGKAAQRSRKRVGSQYQDSKYDAAFIVNAMSDDEDDQDSPFVDGKATRYVSRAPGYRSQVAQDLYDHIDALKDPHPDKDRAMVPRIRGSSKPDAAPPRANKLSSRIRTWQVNPAYLQDHPEWLATGRVAMSGTAWGDLEDPQEDEKPGRMQAGGEGRRCKKIRRVENTADVAEAQAELERVAEGVDVDSMFRAM</sequence>
<organism evidence="1 2">
    <name type="scientific">Trametes sanguinea</name>
    <dbReference type="NCBI Taxonomy" id="158606"/>
    <lineage>
        <taxon>Eukaryota</taxon>
        <taxon>Fungi</taxon>
        <taxon>Dikarya</taxon>
        <taxon>Basidiomycota</taxon>
        <taxon>Agaricomycotina</taxon>
        <taxon>Agaricomycetes</taxon>
        <taxon>Polyporales</taxon>
        <taxon>Polyporaceae</taxon>
        <taxon>Trametes</taxon>
    </lineage>
</organism>
<reference evidence="1" key="1">
    <citation type="submission" date="2022-08" db="EMBL/GenBank/DDBJ databases">
        <title>Genome Sequence of Pycnoporus sanguineus.</title>
        <authorList>
            <person name="Buettner E."/>
        </authorList>
    </citation>
    <scope>NUCLEOTIDE SEQUENCE</scope>
    <source>
        <strain evidence="1">CG-C14</strain>
    </source>
</reference>
<evidence type="ECO:0000313" key="2">
    <source>
        <dbReference type="Proteomes" id="UP001144978"/>
    </source>
</evidence>
<dbReference type="EMBL" id="JANSHE010000636">
    <property type="protein sequence ID" value="KAJ3008510.1"/>
    <property type="molecule type" value="Genomic_DNA"/>
</dbReference>
<keyword evidence="2" id="KW-1185">Reference proteome</keyword>
<proteinExistence type="predicted"/>
<gene>
    <name evidence="1" type="ORF">NUW54_g3125</name>
</gene>
<accession>A0ACC1Q1M0</accession>
<protein>
    <submittedName>
        <fullName evidence="1">Uncharacterized protein</fullName>
    </submittedName>
</protein>
<evidence type="ECO:0000313" key="1">
    <source>
        <dbReference type="EMBL" id="KAJ3008510.1"/>
    </source>
</evidence>
<name>A0ACC1Q1M0_9APHY</name>